<dbReference type="EMBL" id="KN401051">
    <property type="protein sequence ID" value="KHG14186.1"/>
    <property type="molecule type" value="Genomic_DNA"/>
</dbReference>
<dbReference type="AlphaFoldDB" id="A0A0B0NSW4"/>
<evidence type="ECO:0000313" key="1">
    <source>
        <dbReference type="EMBL" id="KHG14186.1"/>
    </source>
</evidence>
<organism evidence="1 2">
    <name type="scientific">Gossypium arboreum</name>
    <name type="common">Tree cotton</name>
    <name type="synonym">Gossypium nanking</name>
    <dbReference type="NCBI Taxonomy" id="29729"/>
    <lineage>
        <taxon>Eukaryota</taxon>
        <taxon>Viridiplantae</taxon>
        <taxon>Streptophyta</taxon>
        <taxon>Embryophyta</taxon>
        <taxon>Tracheophyta</taxon>
        <taxon>Spermatophyta</taxon>
        <taxon>Magnoliopsida</taxon>
        <taxon>eudicotyledons</taxon>
        <taxon>Gunneridae</taxon>
        <taxon>Pentapetalae</taxon>
        <taxon>rosids</taxon>
        <taxon>malvids</taxon>
        <taxon>Malvales</taxon>
        <taxon>Malvaceae</taxon>
        <taxon>Malvoideae</taxon>
        <taxon>Gossypium</taxon>
    </lineage>
</organism>
<evidence type="ECO:0000313" key="2">
    <source>
        <dbReference type="Proteomes" id="UP000032142"/>
    </source>
</evidence>
<dbReference type="Proteomes" id="UP000032142">
    <property type="component" value="Unassembled WGS sequence"/>
</dbReference>
<name>A0A0B0NSW4_GOSAR</name>
<keyword evidence="2" id="KW-1185">Reference proteome</keyword>
<protein>
    <submittedName>
        <fullName evidence="1">Uncharacterized protein</fullName>
    </submittedName>
</protein>
<accession>A0A0B0NSW4</accession>
<reference evidence="2" key="1">
    <citation type="submission" date="2014-09" db="EMBL/GenBank/DDBJ databases">
        <authorList>
            <person name="Mudge J."/>
            <person name="Ramaraj T."/>
            <person name="Lindquist I.E."/>
            <person name="Bharti A.K."/>
            <person name="Sundararajan A."/>
            <person name="Cameron C.T."/>
            <person name="Woodward J.E."/>
            <person name="May G.D."/>
            <person name="Brubaker C."/>
            <person name="Broadhvest J."/>
            <person name="Wilkins T.A."/>
        </authorList>
    </citation>
    <scope>NUCLEOTIDE SEQUENCE</scope>
    <source>
        <strain evidence="2">cv. AKA8401</strain>
    </source>
</reference>
<sequence length="39" mass="4411">MHQPQYVSQCKTCLGHASTSRCVSVRPVWDRASTQMDES</sequence>
<proteinExistence type="predicted"/>
<gene>
    <name evidence="1" type="ORF">F383_19122</name>
</gene>